<feature type="compositionally biased region" description="Basic and acidic residues" evidence="1">
    <location>
        <begin position="186"/>
        <end position="210"/>
    </location>
</feature>
<sequence>MGCGKSKHAVETATTVVKSSDGTKQTTTTTKTVTETADSSLIQKQVETKSLFLEDANKTTITTNVDPSGVANADPTLGENVVEEDVNDSNPTENVVKEDEKVGGVDNTDNVAPTSSKDDDVGVTKVVKEDEGERESTQKAEKADNVPPTEEEKVKESNLTKDNKTKNEFMTPTLSEDVVGPFEAGKGNKEVKDSKEENITAATSDEKPVKTTDGSSNPKDDNIKVEEQKLVAQAAESKKVEATIEDVEVTEVDIAKVKISPATETEKVPPTASKANVGEAQEKEA</sequence>
<proteinExistence type="predicted"/>
<feature type="region of interest" description="Disordered" evidence="1">
    <location>
        <begin position="260"/>
        <end position="285"/>
    </location>
</feature>
<organism evidence="2 3">
    <name type="scientific">Deinandra increscens subsp. villosa</name>
    <dbReference type="NCBI Taxonomy" id="3103831"/>
    <lineage>
        <taxon>Eukaryota</taxon>
        <taxon>Viridiplantae</taxon>
        <taxon>Streptophyta</taxon>
        <taxon>Embryophyta</taxon>
        <taxon>Tracheophyta</taxon>
        <taxon>Spermatophyta</taxon>
        <taxon>Magnoliopsida</taxon>
        <taxon>eudicotyledons</taxon>
        <taxon>Gunneridae</taxon>
        <taxon>Pentapetalae</taxon>
        <taxon>asterids</taxon>
        <taxon>campanulids</taxon>
        <taxon>Asterales</taxon>
        <taxon>Asteraceae</taxon>
        <taxon>Asteroideae</taxon>
        <taxon>Heliantheae alliance</taxon>
        <taxon>Madieae</taxon>
        <taxon>Madiinae</taxon>
        <taxon>Deinandra</taxon>
    </lineage>
</organism>
<feature type="compositionally biased region" description="Polar residues" evidence="1">
    <location>
        <begin position="12"/>
        <end position="22"/>
    </location>
</feature>
<protein>
    <submittedName>
        <fullName evidence="2">Uncharacterized protein</fullName>
    </submittedName>
</protein>
<reference evidence="2 3" key="1">
    <citation type="submission" date="2024-04" db="EMBL/GenBank/DDBJ databases">
        <title>The reference genome of an endangered Asteraceae, Deinandra increscens subsp. villosa, native to the Central Coast of California.</title>
        <authorList>
            <person name="Guilliams M."/>
            <person name="Hasenstab-Lehman K."/>
            <person name="Meyer R."/>
            <person name="Mcevoy S."/>
        </authorList>
    </citation>
    <scope>NUCLEOTIDE SEQUENCE [LARGE SCALE GENOMIC DNA]</scope>
    <source>
        <tissue evidence="2">Leaf</tissue>
    </source>
</reference>
<comment type="caution">
    <text evidence="2">The sequence shown here is derived from an EMBL/GenBank/DDBJ whole genome shotgun (WGS) entry which is preliminary data.</text>
</comment>
<dbReference type="AlphaFoldDB" id="A0AAP0DRK8"/>
<accession>A0AAP0DRK8</accession>
<evidence type="ECO:0000256" key="1">
    <source>
        <dbReference type="SAM" id="MobiDB-lite"/>
    </source>
</evidence>
<evidence type="ECO:0000313" key="3">
    <source>
        <dbReference type="Proteomes" id="UP001408789"/>
    </source>
</evidence>
<feature type="compositionally biased region" description="Low complexity" evidence="1">
    <location>
        <begin position="23"/>
        <end position="36"/>
    </location>
</feature>
<feature type="region of interest" description="Disordered" evidence="1">
    <location>
        <begin position="58"/>
        <end position="224"/>
    </location>
</feature>
<name>A0AAP0DRK8_9ASTR</name>
<feature type="region of interest" description="Disordered" evidence="1">
    <location>
        <begin position="1"/>
        <end position="38"/>
    </location>
</feature>
<gene>
    <name evidence="2" type="ORF">SSX86_001574</name>
</gene>
<feature type="compositionally biased region" description="Basic and acidic residues" evidence="1">
    <location>
        <begin position="116"/>
        <end position="167"/>
    </location>
</feature>
<dbReference type="EMBL" id="JBCNJP010000003">
    <property type="protein sequence ID" value="KAK9079900.1"/>
    <property type="molecule type" value="Genomic_DNA"/>
</dbReference>
<evidence type="ECO:0000313" key="2">
    <source>
        <dbReference type="EMBL" id="KAK9079900.1"/>
    </source>
</evidence>
<dbReference type="Proteomes" id="UP001408789">
    <property type="component" value="Unassembled WGS sequence"/>
</dbReference>
<keyword evidence="3" id="KW-1185">Reference proteome</keyword>